<evidence type="ECO:0000256" key="2">
    <source>
        <dbReference type="ARBA" id="ARBA00005466"/>
    </source>
</evidence>
<dbReference type="eggNOG" id="ENOG502QUV4">
    <property type="taxonomic scope" value="Eukaryota"/>
</dbReference>
<gene>
    <name evidence="8" type="ORF">CTHT_0064240</name>
</gene>
<dbReference type="InterPro" id="IPR006094">
    <property type="entry name" value="Oxid_FAD_bind_N"/>
</dbReference>
<dbReference type="InterPro" id="IPR012951">
    <property type="entry name" value="BBE"/>
</dbReference>
<dbReference type="InterPro" id="IPR036318">
    <property type="entry name" value="FAD-bd_PCMH-like_sf"/>
</dbReference>
<dbReference type="PROSITE" id="PS51387">
    <property type="entry name" value="FAD_PCMH"/>
    <property type="match status" value="1"/>
</dbReference>
<evidence type="ECO:0000256" key="1">
    <source>
        <dbReference type="ARBA" id="ARBA00001974"/>
    </source>
</evidence>
<dbReference type="InterPro" id="IPR016166">
    <property type="entry name" value="FAD-bd_PCMH"/>
</dbReference>
<keyword evidence="9" id="KW-1185">Reference proteome</keyword>
<proteinExistence type="inferred from homology"/>
<dbReference type="RefSeq" id="XP_006696729.1">
    <property type="nucleotide sequence ID" value="XM_006696666.1"/>
</dbReference>
<name>G0SEM1_CHATD</name>
<dbReference type="SMR" id="G0SEM1"/>
<dbReference type="KEGG" id="cthr:CTHT_0064240"/>
<dbReference type="OMA" id="HIGNDNC"/>
<feature type="chain" id="PRO_5003409507" evidence="6">
    <location>
        <begin position="23"/>
        <end position="627"/>
    </location>
</feature>
<reference evidence="8 9" key="1">
    <citation type="journal article" date="2011" name="Cell">
        <title>Insight into structure and assembly of the nuclear pore complex by utilizing the genome of a eukaryotic thermophile.</title>
        <authorList>
            <person name="Amlacher S."/>
            <person name="Sarges P."/>
            <person name="Flemming D."/>
            <person name="van Noort V."/>
            <person name="Kunze R."/>
            <person name="Devos D.P."/>
            <person name="Arumugam M."/>
            <person name="Bork P."/>
            <person name="Hurt E."/>
        </authorList>
    </citation>
    <scope>NUCLEOTIDE SEQUENCE [LARGE SCALE GENOMIC DNA]</scope>
    <source>
        <strain evidence="9">DSM 1495 / CBS 144.50 / IMI 039719</strain>
    </source>
</reference>
<dbReference type="PANTHER" id="PTHR42973:SF39">
    <property type="entry name" value="FAD-BINDING PCMH-TYPE DOMAIN-CONTAINING PROTEIN"/>
    <property type="match status" value="1"/>
</dbReference>
<dbReference type="PANTHER" id="PTHR42973">
    <property type="entry name" value="BINDING OXIDOREDUCTASE, PUTATIVE (AFU_ORTHOLOGUE AFUA_1G17690)-RELATED"/>
    <property type="match status" value="1"/>
</dbReference>
<keyword evidence="3" id="KW-0285">Flavoprotein</keyword>
<accession>G0SEM1</accession>
<evidence type="ECO:0000256" key="6">
    <source>
        <dbReference type="SAM" id="SignalP"/>
    </source>
</evidence>
<organism evidence="9">
    <name type="scientific">Chaetomium thermophilum (strain DSM 1495 / CBS 144.50 / IMI 039719)</name>
    <name type="common">Thermochaetoides thermophila</name>
    <dbReference type="NCBI Taxonomy" id="759272"/>
    <lineage>
        <taxon>Eukaryota</taxon>
        <taxon>Fungi</taxon>
        <taxon>Dikarya</taxon>
        <taxon>Ascomycota</taxon>
        <taxon>Pezizomycotina</taxon>
        <taxon>Sordariomycetes</taxon>
        <taxon>Sordariomycetidae</taxon>
        <taxon>Sordariales</taxon>
        <taxon>Chaetomiaceae</taxon>
        <taxon>Thermochaetoides</taxon>
    </lineage>
</organism>
<dbReference type="Gene3D" id="3.30.465.10">
    <property type="match status" value="2"/>
</dbReference>
<evidence type="ECO:0000256" key="3">
    <source>
        <dbReference type="ARBA" id="ARBA00022630"/>
    </source>
</evidence>
<dbReference type="HOGENOM" id="CLU_018354_4_2_1"/>
<dbReference type="SUPFAM" id="SSF56176">
    <property type="entry name" value="FAD-binding/transporter-associated domain-like"/>
    <property type="match status" value="1"/>
</dbReference>
<dbReference type="Pfam" id="PF01565">
    <property type="entry name" value="FAD_binding_4"/>
    <property type="match status" value="1"/>
</dbReference>
<dbReference type="InterPro" id="IPR016169">
    <property type="entry name" value="FAD-bd_PCMH_sub2"/>
</dbReference>
<dbReference type="Proteomes" id="UP000008066">
    <property type="component" value="Unassembled WGS sequence"/>
</dbReference>
<dbReference type="Pfam" id="PF08031">
    <property type="entry name" value="BBE"/>
    <property type="match status" value="1"/>
</dbReference>
<keyword evidence="5" id="KW-0560">Oxidoreductase</keyword>
<dbReference type="InterPro" id="IPR050416">
    <property type="entry name" value="FAD-linked_Oxidoreductase"/>
</dbReference>
<evidence type="ECO:0000259" key="7">
    <source>
        <dbReference type="PROSITE" id="PS51387"/>
    </source>
</evidence>
<dbReference type="GeneID" id="18260462"/>
<evidence type="ECO:0000313" key="9">
    <source>
        <dbReference type="Proteomes" id="UP000008066"/>
    </source>
</evidence>
<comment type="similarity">
    <text evidence="2">Belongs to the oxygen-dependent FAD-linked oxidoreductase family.</text>
</comment>
<dbReference type="EMBL" id="GL988046">
    <property type="protein sequence ID" value="EGS18398.1"/>
    <property type="molecule type" value="Genomic_DNA"/>
</dbReference>
<keyword evidence="6" id="KW-0732">Signal</keyword>
<evidence type="ECO:0000256" key="5">
    <source>
        <dbReference type="ARBA" id="ARBA00023002"/>
    </source>
</evidence>
<feature type="signal peptide" evidence="6">
    <location>
        <begin position="1"/>
        <end position="22"/>
    </location>
</feature>
<dbReference type="AlphaFoldDB" id="G0SEM1"/>
<comment type="cofactor">
    <cofactor evidence="1">
        <name>FAD</name>
        <dbReference type="ChEBI" id="CHEBI:57692"/>
    </cofactor>
</comment>
<protein>
    <submittedName>
        <fullName evidence="8">Isoamyl alcohol oxidase-like protein</fullName>
    </submittedName>
</protein>
<evidence type="ECO:0000256" key="4">
    <source>
        <dbReference type="ARBA" id="ARBA00022827"/>
    </source>
</evidence>
<keyword evidence="4" id="KW-0274">FAD</keyword>
<feature type="domain" description="FAD-binding PCMH-type" evidence="7">
    <location>
        <begin position="157"/>
        <end position="338"/>
    </location>
</feature>
<evidence type="ECO:0000313" key="8">
    <source>
        <dbReference type="EMBL" id="EGS18398.1"/>
    </source>
</evidence>
<sequence>MTGFNLRSLTLTTLIAVSGVEATKSKLNPPPQCPYRFAWENVQLSSRDISPFDAFLFGFNTSSKPSLKCKAFPGESSWPSAQTWAKFNKTLGGALIKTVPLAAACYPEWGEYYNPEECQRVRESWTNPRLHVEDPGSGMFPLYQGRSCLPDGGNCTLGGYASYSVAAANVKQIQLAVNFARNANLRLVVKNTGHDFNAKSVGAGALSVWTHKLNDIQFVEDYKCAHSGYRGPAFKLGSGVLTEQVYAAAEKYGVSVVGGECRTVGIAGGFIAGGGHSPLSSLLGMGADQVLSMEVVLPDGRFVTVNERSYPDLFWALRGAGGSTYGIVTSVTVRAYPRIPVSTLTFAYGTSPNVTADTFWESIRVYMKYFDRFATTGAYGYFFVFNIGPDQFLFIMTPFWANNMNSAQLISLVQPYLNDLANLGIEITPNITSYPSVFQAYQGAFPGPETVGTVDNHSGSRLFPKENFQDPRKLNDTLAAVRHAISNGGILVGYNIRSAPNAIANQNNAVNPAWRKARAFFILGATWPANATLAQIQQASKTLTTDWLAKWRAVSPGSGTYMSEADINEPNWQREFYGEYYPRLYSLKKKYDPNGVFYAPTAVGSEDWYVTGQKEWVPSQDGKLCRK</sequence>
<dbReference type="GO" id="GO:0016491">
    <property type="term" value="F:oxidoreductase activity"/>
    <property type="evidence" value="ECO:0007669"/>
    <property type="project" value="UniProtKB-KW"/>
</dbReference>
<dbReference type="OrthoDB" id="9983560at2759"/>
<dbReference type="GO" id="GO:0071949">
    <property type="term" value="F:FAD binding"/>
    <property type="evidence" value="ECO:0007669"/>
    <property type="project" value="InterPro"/>
</dbReference>